<protein>
    <recommendedName>
        <fullName evidence="3">Plastid-encoded RNA polymerase subunit alpha</fullName>
    </recommendedName>
</protein>
<feature type="domain" description="DNA-directed RNA polymerase RpoA/D/Rpb3-type" evidence="4">
    <location>
        <begin position="21"/>
        <end position="231"/>
    </location>
</feature>
<dbReference type="InterPro" id="IPR036603">
    <property type="entry name" value="RBP11-like"/>
</dbReference>
<dbReference type="InterPro" id="IPR011263">
    <property type="entry name" value="DNA-dir_RNA_pol_RpoA/D/Rpb3"/>
</dbReference>
<dbReference type="GO" id="GO:0003899">
    <property type="term" value="F:DNA-directed RNA polymerase activity"/>
    <property type="evidence" value="ECO:0007669"/>
    <property type="project" value="InterPro"/>
</dbReference>
<dbReference type="GO" id="GO:0006351">
    <property type="term" value="P:DNA-templated transcription"/>
    <property type="evidence" value="ECO:0007669"/>
    <property type="project" value="InterPro"/>
</dbReference>
<proteinExistence type="predicted"/>
<dbReference type="RefSeq" id="YP_009519227.1">
    <property type="nucleotide sequence ID" value="NC_039523.1"/>
</dbReference>
<name>A0A386B078_9CHLO</name>
<dbReference type="GO" id="GO:0000428">
    <property type="term" value="C:DNA-directed RNA polymerase complex"/>
    <property type="evidence" value="ECO:0007669"/>
    <property type="project" value="UniProtKB-KW"/>
</dbReference>
<keyword evidence="2" id="KW-0804">Transcription</keyword>
<evidence type="ECO:0000256" key="1">
    <source>
        <dbReference type="ARBA" id="ARBA00022478"/>
    </source>
</evidence>
<dbReference type="AlphaFoldDB" id="A0A386B078"/>
<dbReference type="Gene3D" id="2.170.120.12">
    <property type="entry name" value="DNA-directed RNA polymerase, insert domain"/>
    <property type="match status" value="1"/>
</dbReference>
<evidence type="ECO:0000313" key="5">
    <source>
        <dbReference type="EMBL" id="AYC65097.1"/>
    </source>
</evidence>
<keyword evidence="1" id="KW-0240">DNA-directed RNA polymerase</keyword>
<dbReference type="InterPro" id="IPR011262">
    <property type="entry name" value="DNA-dir_RNA_pol_insert"/>
</dbReference>
<accession>A0A386B078</accession>
<evidence type="ECO:0000259" key="4">
    <source>
        <dbReference type="SMART" id="SM00662"/>
    </source>
</evidence>
<reference evidence="5" key="1">
    <citation type="submission" date="2018-07" db="EMBL/GenBank/DDBJ databases">
        <authorList>
            <person name="Quirk P.G."/>
            <person name="Krulwich T.A."/>
        </authorList>
    </citation>
    <scope>NUCLEOTIDE SEQUENCE</scope>
</reference>
<reference evidence="5" key="2">
    <citation type="journal article" date="2019" name="Mol. Phylogenet. Evol.">
        <title>Reassessment of the classification of bryopsidales (chlorophyta) based on chloroplast phylogenomic analyses.</title>
        <authorList>
            <person name="Cremen M.C."/>
            <person name="Leliaert F."/>
            <person name="West J."/>
            <person name="Lam D.W."/>
            <person name="Shimada S."/>
            <person name="Lopez-Bautista J.M."/>
            <person name="Verbruggen H."/>
        </authorList>
    </citation>
    <scope>NUCLEOTIDE SEQUENCE</scope>
</reference>
<evidence type="ECO:0000256" key="3">
    <source>
        <dbReference type="ARBA" id="ARBA00031776"/>
    </source>
</evidence>
<gene>
    <name evidence="5" type="primary">rpoA</name>
</gene>
<keyword evidence="5" id="KW-0150">Chloroplast</keyword>
<dbReference type="Pfam" id="PF01000">
    <property type="entry name" value="RNA_pol_A_bac"/>
    <property type="match status" value="1"/>
</dbReference>
<dbReference type="GO" id="GO:0046983">
    <property type="term" value="F:protein dimerization activity"/>
    <property type="evidence" value="ECO:0007669"/>
    <property type="project" value="InterPro"/>
</dbReference>
<dbReference type="EMBL" id="MH591106">
    <property type="protein sequence ID" value="AYC65097.1"/>
    <property type="molecule type" value="Genomic_DNA"/>
</dbReference>
<dbReference type="SMART" id="SM00662">
    <property type="entry name" value="RPOLD"/>
    <property type="match status" value="1"/>
</dbReference>
<dbReference type="GeneID" id="38278938"/>
<organism evidence="5">
    <name type="scientific">Caulerpa verticillata</name>
    <dbReference type="NCBI Taxonomy" id="177082"/>
    <lineage>
        <taxon>Eukaryota</taxon>
        <taxon>Viridiplantae</taxon>
        <taxon>Chlorophyta</taxon>
        <taxon>core chlorophytes</taxon>
        <taxon>Ulvophyceae</taxon>
        <taxon>TCBD clade</taxon>
        <taxon>Bryopsidales</taxon>
        <taxon>Halimedineae</taxon>
        <taxon>Caulerpaceae</taxon>
        <taxon>Caulerpa</taxon>
    </lineage>
</organism>
<sequence>MKHNKNFYCIHSQIEQNRQFYGCFKIGPFYTHGAQTFANCLRRTLLADQSACVFDTIQIYGIQHEFSSLVGVRESVVDIMFNIENIILCFKGGCQGCPLISKPQIGLINLTGPGILRAHNIYLPKQIGCVNPNQYIATIETDGELNLKLFIHNEKIHQNKKLKKNSNKNYLFLNNDICSIKRINYTIQSISSGEEFILFEIWTNGGIHPKKAISKAINEILLDFLAYSIKINTD</sequence>
<dbReference type="Gene3D" id="3.30.1360.10">
    <property type="entry name" value="RNA polymerase, RBP11-like subunit"/>
    <property type="match status" value="1"/>
</dbReference>
<dbReference type="SUPFAM" id="SSF55257">
    <property type="entry name" value="RBP11-like subunits of RNA polymerase"/>
    <property type="match status" value="1"/>
</dbReference>
<keyword evidence="5" id="KW-0934">Plastid</keyword>
<evidence type="ECO:0000256" key="2">
    <source>
        <dbReference type="ARBA" id="ARBA00023163"/>
    </source>
</evidence>
<dbReference type="SUPFAM" id="SSF56553">
    <property type="entry name" value="Insert subdomain of RNA polymerase alpha subunit"/>
    <property type="match status" value="1"/>
</dbReference>
<geneLocation type="chloroplast" evidence="5"/>
<dbReference type="InterPro" id="IPR036643">
    <property type="entry name" value="RNApol_insert_sf"/>
</dbReference>
<dbReference type="Pfam" id="PF01193">
    <property type="entry name" value="RNA_pol_L"/>
    <property type="match status" value="1"/>
</dbReference>